<name>A0ABW5BH13_9PROT</name>
<proteinExistence type="predicted"/>
<dbReference type="RefSeq" id="WP_380249915.1">
    <property type="nucleotide sequence ID" value="NZ_JBHUII010000004.1"/>
</dbReference>
<feature type="domain" description="XdhC- CoxI" evidence="1">
    <location>
        <begin position="15"/>
        <end position="80"/>
    </location>
</feature>
<gene>
    <name evidence="3" type="ORF">ACFSKO_07090</name>
</gene>
<dbReference type="PANTHER" id="PTHR30388:SF6">
    <property type="entry name" value="XANTHINE DEHYDROGENASE SUBUNIT A-RELATED"/>
    <property type="match status" value="1"/>
</dbReference>
<dbReference type="Proteomes" id="UP001597294">
    <property type="component" value="Unassembled WGS sequence"/>
</dbReference>
<dbReference type="InterPro" id="IPR003777">
    <property type="entry name" value="XdhC_CoxI"/>
</dbReference>
<accession>A0ABW5BH13</accession>
<dbReference type="EMBL" id="JBHUII010000004">
    <property type="protein sequence ID" value="MFD2205367.1"/>
    <property type="molecule type" value="Genomic_DNA"/>
</dbReference>
<dbReference type="SUPFAM" id="SSF51735">
    <property type="entry name" value="NAD(P)-binding Rossmann-fold domains"/>
    <property type="match status" value="1"/>
</dbReference>
<sequence>MTTSNSTLDLIEKLRAEGTSFCIATILRTADSTSARPGAKAVIIPDGDLFGFVGGGCVTGAVRRGALECLQDGQPKMIRIKPKEDVVSTVDIDGIQLHRSSCPSGGTIEVFLEPMRAPKTLLICGASPIAQAILPLAKGLGYRVIVATAKEDQIKMPDASLYLDDFNLAPLKLSTIDAVIVATQGKRDSEALRAIVTTNAGYKGMVCSRKKITALTQRLCSEDQNYHTLLQDLHAPAGLHIGAIEPEEIALSVISEIVSYQRLGLVSCNQNLNTKNMTA</sequence>
<dbReference type="Pfam" id="PF13478">
    <property type="entry name" value="XdhC_C"/>
    <property type="match status" value="1"/>
</dbReference>
<evidence type="ECO:0000259" key="1">
    <source>
        <dbReference type="Pfam" id="PF02625"/>
    </source>
</evidence>
<protein>
    <submittedName>
        <fullName evidence="3">XdhC family protein</fullName>
    </submittedName>
</protein>
<dbReference type="Gene3D" id="3.40.50.720">
    <property type="entry name" value="NAD(P)-binding Rossmann-like Domain"/>
    <property type="match status" value="1"/>
</dbReference>
<comment type="caution">
    <text evidence="3">The sequence shown here is derived from an EMBL/GenBank/DDBJ whole genome shotgun (WGS) entry which is preliminary data.</text>
</comment>
<dbReference type="InterPro" id="IPR036291">
    <property type="entry name" value="NAD(P)-bd_dom_sf"/>
</dbReference>
<dbReference type="InterPro" id="IPR052698">
    <property type="entry name" value="MoCofactor_Util/Proc"/>
</dbReference>
<organism evidence="3 4">
    <name type="scientific">Kiloniella antarctica</name>
    <dbReference type="NCBI Taxonomy" id="1550907"/>
    <lineage>
        <taxon>Bacteria</taxon>
        <taxon>Pseudomonadati</taxon>
        <taxon>Pseudomonadota</taxon>
        <taxon>Alphaproteobacteria</taxon>
        <taxon>Rhodospirillales</taxon>
        <taxon>Kiloniellaceae</taxon>
        <taxon>Kiloniella</taxon>
    </lineage>
</organism>
<evidence type="ECO:0000313" key="4">
    <source>
        <dbReference type="Proteomes" id="UP001597294"/>
    </source>
</evidence>
<dbReference type="Pfam" id="PF02625">
    <property type="entry name" value="XdhC_CoxI"/>
    <property type="match status" value="1"/>
</dbReference>
<evidence type="ECO:0000259" key="2">
    <source>
        <dbReference type="Pfam" id="PF13478"/>
    </source>
</evidence>
<feature type="domain" description="XdhC Rossmann" evidence="2">
    <location>
        <begin position="121"/>
        <end position="257"/>
    </location>
</feature>
<keyword evidence="4" id="KW-1185">Reference proteome</keyword>
<reference evidence="4" key="1">
    <citation type="journal article" date="2019" name="Int. J. Syst. Evol. Microbiol.">
        <title>The Global Catalogue of Microorganisms (GCM) 10K type strain sequencing project: providing services to taxonomists for standard genome sequencing and annotation.</title>
        <authorList>
            <consortium name="The Broad Institute Genomics Platform"/>
            <consortium name="The Broad Institute Genome Sequencing Center for Infectious Disease"/>
            <person name="Wu L."/>
            <person name="Ma J."/>
        </authorList>
    </citation>
    <scope>NUCLEOTIDE SEQUENCE [LARGE SCALE GENOMIC DNA]</scope>
    <source>
        <strain evidence="4">CGMCC 4.7192</strain>
    </source>
</reference>
<dbReference type="InterPro" id="IPR027051">
    <property type="entry name" value="XdhC_Rossmann_dom"/>
</dbReference>
<evidence type="ECO:0000313" key="3">
    <source>
        <dbReference type="EMBL" id="MFD2205367.1"/>
    </source>
</evidence>
<dbReference type="PANTHER" id="PTHR30388">
    <property type="entry name" value="ALDEHYDE OXIDOREDUCTASE MOLYBDENUM COFACTOR ASSEMBLY PROTEIN"/>
    <property type="match status" value="1"/>
</dbReference>